<reference evidence="3" key="2">
    <citation type="submission" date="2015-01" db="EMBL/GenBank/DDBJ databases">
        <title>Evolutionary Origins and Diversification of the Mycorrhizal Mutualists.</title>
        <authorList>
            <consortium name="DOE Joint Genome Institute"/>
            <consortium name="Mycorrhizal Genomics Consortium"/>
            <person name="Kohler A."/>
            <person name="Kuo A."/>
            <person name="Nagy L.G."/>
            <person name="Floudas D."/>
            <person name="Copeland A."/>
            <person name="Barry K.W."/>
            <person name="Cichocki N."/>
            <person name="Veneault-Fourrey C."/>
            <person name="LaButti K."/>
            <person name="Lindquist E.A."/>
            <person name="Lipzen A."/>
            <person name="Lundell T."/>
            <person name="Morin E."/>
            <person name="Murat C."/>
            <person name="Riley R."/>
            <person name="Ohm R."/>
            <person name="Sun H."/>
            <person name="Tunlid A."/>
            <person name="Henrissat B."/>
            <person name="Grigoriev I.V."/>
            <person name="Hibbett D.S."/>
            <person name="Martin F."/>
        </authorList>
    </citation>
    <scope>NUCLEOTIDE SEQUENCE [LARGE SCALE GENOMIC DNA]</scope>
    <source>
        <strain evidence="3">F 1598</strain>
    </source>
</reference>
<reference evidence="2 3" key="1">
    <citation type="submission" date="2014-04" db="EMBL/GenBank/DDBJ databases">
        <authorList>
            <consortium name="DOE Joint Genome Institute"/>
            <person name="Kuo A."/>
            <person name="Tarkka M."/>
            <person name="Buscot F."/>
            <person name="Kohler A."/>
            <person name="Nagy L.G."/>
            <person name="Floudas D."/>
            <person name="Copeland A."/>
            <person name="Barry K.W."/>
            <person name="Cichocki N."/>
            <person name="Veneault-Fourrey C."/>
            <person name="LaButti K."/>
            <person name="Lindquist E.A."/>
            <person name="Lipzen A."/>
            <person name="Lundell T."/>
            <person name="Morin E."/>
            <person name="Murat C."/>
            <person name="Sun H."/>
            <person name="Tunlid A."/>
            <person name="Henrissat B."/>
            <person name="Grigoriev I.V."/>
            <person name="Hibbett D.S."/>
            <person name="Martin F."/>
            <person name="Nordberg H.P."/>
            <person name="Cantor M.N."/>
            <person name="Hua S.X."/>
        </authorList>
    </citation>
    <scope>NUCLEOTIDE SEQUENCE [LARGE SCALE GENOMIC DNA]</scope>
    <source>
        <strain evidence="2 3">F 1598</strain>
    </source>
</reference>
<evidence type="ECO:0000256" key="1">
    <source>
        <dbReference type="SAM" id="MobiDB-lite"/>
    </source>
</evidence>
<feature type="compositionally biased region" description="Polar residues" evidence="1">
    <location>
        <begin position="21"/>
        <end position="30"/>
    </location>
</feature>
<gene>
    <name evidence="2" type="ORF">PILCRDRAFT_90830</name>
</gene>
<feature type="compositionally biased region" description="Basic residues" evidence="1">
    <location>
        <begin position="102"/>
        <end position="114"/>
    </location>
</feature>
<dbReference type="AlphaFoldDB" id="A0A0C3BLB7"/>
<dbReference type="STRING" id="765440.A0A0C3BLB7"/>
<protein>
    <submittedName>
        <fullName evidence="2">Uncharacterized protein</fullName>
    </submittedName>
</protein>
<evidence type="ECO:0000313" key="2">
    <source>
        <dbReference type="EMBL" id="KIM78092.1"/>
    </source>
</evidence>
<feature type="region of interest" description="Disordered" evidence="1">
    <location>
        <begin position="1"/>
        <end position="117"/>
    </location>
</feature>
<evidence type="ECO:0000313" key="3">
    <source>
        <dbReference type="Proteomes" id="UP000054166"/>
    </source>
</evidence>
<feature type="compositionally biased region" description="Low complexity" evidence="1">
    <location>
        <begin position="357"/>
        <end position="382"/>
    </location>
</feature>
<sequence>MAYYPPDHHHGSPPAIAMPTASPTLSDTQPSVSVSSVAPHADRERKVSGRASTHLKTSGLSVGRLGSRSPNSIPSSPTSIHSSSSAIFERDIEPITCPSPPHFHHPPNPHRTPRSKATEQLDQSVPSVLDSAATILASSANTLEDDRISVVAPAPSSAIFGGLGTRSGVASPIGTGSYRSRSPSPTMGNVAKRTSLLLNIPLQTNLPPATIIPQTISPSGMTKAALPVHTHPNVSTPSIVTPTSAYYSVAESSEGSGPTTTIVEHPPSSFPAPSRSQPHSPAAFSTVPLNLSHPPSPIASSSAGGLASSNADKRLSFMAYSDLLASTPASLQPLTSLTTSASSEPPPHIPSVSGMTQASASAQQAQIHSQMHSPSHSPMSGSSLMRAAGVIEGRGLGVGDRDSVGIFDDVGGEWEREGMGGGLEERLEALLAADAGLNGLTTPVR</sequence>
<dbReference type="HOGENOM" id="CLU_055149_0_0_1"/>
<feature type="compositionally biased region" description="Low complexity" evidence="1">
    <location>
        <begin position="58"/>
        <end position="87"/>
    </location>
</feature>
<feature type="region of interest" description="Disordered" evidence="1">
    <location>
        <begin position="336"/>
        <end position="382"/>
    </location>
</feature>
<keyword evidence="3" id="KW-1185">Reference proteome</keyword>
<accession>A0A0C3BLB7</accession>
<feature type="compositionally biased region" description="Polar residues" evidence="1">
    <location>
        <begin position="250"/>
        <end position="262"/>
    </location>
</feature>
<dbReference type="OrthoDB" id="2563900at2759"/>
<name>A0A0C3BLB7_PILCF</name>
<feature type="compositionally biased region" description="Basic and acidic residues" evidence="1">
    <location>
        <begin position="1"/>
        <end position="10"/>
    </location>
</feature>
<dbReference type="InParanoid" id="A0A0C3BLB7"/>
<organism evidence="2 3">
    <name type="scientific">Piloderma croceum (strain F 1598)</name>
    <dbReference type="NCBI Taxonomy" id="765440"/>
    <lineage>
        <taxon>Eukaryota</taxon>
        <taxon>Fungi</taxon>
        <taxon>Dikarya</taxon>
        <taxon>Basidiomycota</taxon>
        <taxon>Agaricomycotina</taxon>
        <taxon>Agaricomycetes</taxon>
        <taxon>Agaricomycetidae</taxon>
        <taxon>Atheliales</taxon>
        <taxon>Atheliaceae</taxon>
        <taxon>Piloderma</taxon>
    </lineage>
</organism>
<dbReference type="EMBL" id="KN833019">
    <property type="protein sequence ID" value="KIM78092.1"/>
    <property type="molecule type" value="Genomic_DNA"/>
</dbReference>
<dbReference type="Proteomes" id="UP000054166">
    <property type="component" value="Unassembled WGS sequence"/>
</dbReference>
<proteinExistence type="predicted"/>
<feature type="region of interest" description="Disordered" evidence="1">
    <location>
        <begin position="250"/>
        <end position="289"/>
    </location>
</feature>